<dbReference type="PROSITE" id="PS51353">
    <property type="entry name" value="ARSC"/>
    <property type="match status" value="1"/>
</dbReference>
<dbReference type="PANTHER" id="PTHR30041:SF4">
    <property type="entry name" value="ARSENATE REDUCTASE"/>
    <property type="match status" value="1"/>
</dbReference>
<dbReference type="InterPro" id="IPR006660">
    <property type="entry name" value="Arsenate_reductase-like"/>
</dbReference>
<comment type="similarity">
    <text evidence="1 2">Belongs to the ArsC family.</text>
</comment>
<evidence type="ECO:0000313" key="4">
    <source>
        <dbReference type="Proteomes" id="UP000443582"/>
    </source>
</evidence>
<keyword evidence="4" id="KW-1185">Reference proteome</keyword>
<dbReference type="Proteomes" id="UP000443582">
    <property type="component" value="Unassembled WGS sequence"/>
</dbReference>
<dbReference type="EMBL" id="QDKL01000002">
    <property type="protein sequence ID" value="RZF21215.1"/>
    <property type="molecule type" value="Genomic_DNA"/>
</dbReference>
<dbReference type="RefSeq" id="WP_114706282.1">
    <property type="nucleotide sequence ID" value="NZ_QDKL01000002.1"/>
</dbReference>
<dbReference type="Gene3D" id="3.40.30.10">
    <property type="entry name" value="Glutaredoxin"/>
    <property type="match status" value="1"/>
</dbReference>
<reference evidence="4" key="1">
    <citation type="journal article" date="2019" name="Int. J. Syst. Evol. Microbiol.">
        <title>Halobacteriovorax valvorus sp. nov., a novel prokaryotic predator isolated from coastal seawater of China.</title>
        <authorList>
            <person name="Chen M.-X."/>
        </authorList>
    </citation>
    <scope>NUCLEOTIDE SEQUENCE [LARGE SCALE GENOMIC DNA]</scope>
    <source>
        <strain evidence="4">BL9</strain>
    </source>
</reference>
<evidence type="ECO:0000313" key="3">
    <source>
        <dbReference type="EMBL" id="RZF21215.1"/>
    </source>
</evidence>
<dbReference type="Pfam" id="PF03960">
    <property type="entry name" value="ArsC"/>
    <property type="match status" value="1"/>
</dbReference>
<evidence type="ECO:0000256" key="1">
    <source>
        <dbReference type="ARBA" id="ARBA00007198"/>
    </source>
</evidence>
<comment type="caution">
    <text evidence="3">The sequence shown here is derived from an EMBL/GenBank/DDBJ whole genome shotgun (WGS) entry which is preliminary data.</text>
</comment>
<gene>
    <name evidence="3" type="ORF">DAY19_05910</name>
</gene>
<evidence type="ECO:0000256" key="2">
    <source>
        <dbReference type="PROSITE-ProRule" id="PRU01282"/>
    </source>
</evidence>
<dbReference type="SUPFAM" id="SSF52833">
    <property type="entry name" value="Thioredoxin-like"/>
    <property type="match status" value="1"/>
</dbReference>
<dbReference type="InterPro" id="IPR036249">
    <property type="entry name" value="Thioredoxin-like_sf"/>
</dbReference>
<name>A0ABY0IFD2_9BACT</name>
<organism evidence="3 4">
    <name type="scientific">Halobacteriovorax vibrionivorans</name>
    <dbReference type="NCBI Taxonomy" id="2152716"/>
    <lineage>
        <taxon>Bacteria</taxon>
        <taxon>Pseudomonadati</taxon>
        <taxon>Bdellovibrionota</taxon>
        <taxon>Bacteriovoracia</taxon>
        <taxon>Bacteriovoracales</taxon>
        <taxon>Halobacteriovoraceae</taxon>
        <taxon>Halobacteriovorax</taxon>
    </lineage>
</organism>
<accession>A0ABY0IFD2</accession>
<protein>
    <submittedName>
        <fullName evidence="3">Arsenate reductase (Glutaredoxin)</fullName>
    </submittedName>
</protein>
<proteinExistence type="inferred from homology"/>
<dbReference type="PANTHER" id="PTHR30041">
    <property type="entry name" value="ARSENATE REDUCTASE"/>
    <property type="match status" value="1"/>
</dbReference>
<sequence>MLYYHNPRCSKSRKGLEYLESKGIQEGVGFRVKEYLKDGVEEKEFLDLIKYTGLAPLDGLIRTKEALFKDLGLAGKELSDMEWAKLVHENPKLLERPILVNDDKKAAIGRPDAHSFDPII</sequence>